<sequence length="58" mass="6394">YGCPSDRRSIATCVPPQTITAQSLQGKTFKSLFYQWLRTAEAKPIQELDGDSQGVDCS</sequence>
<proteinExistence type="predicted"/>
<dbReference type="Proteomes" id="UP001482620">
    <property type="component" value="Unassembled WGS sequence"/>
</dbReference>
<organism evidence="1 2">
    <name type="scientific">Ilyodon furcidens</name>
    <name type="common">goldbreast splitfin</name>
    <dbReference type="NCBI Taxonomy" id="33524"/>
    <lineage>
        <taxon>Eukaryota</taxon>
        <taxon>Metazoa</taxon>
        <taxon>Chordata</taxon>
        <taxon>Craniata</taxon>
        <taxon>Vertebrata</taxon>
        <taxon>Euteleostomi</taxon>
        <taxon>Actinopterygii</taxon>
        <taxon>Neopterygii</taxon>
        <taxon>Teleostei</taxon>
        <taxon>Neoteleostei</taxon>
        <taxon>Acanthomorphata</taxon>
        <taxon>Ovalentaria</taxon>
        <taxon>Atherinomorphae</taxon>
        <taxon>Cyprinodontiformes</taxon>
        <taxon>Goodeidae</taxon>
        <taxon>Ilyodon</taxon>
    </lineage>
</organism>
<comment type="caution">
    <text evidence="1">The sequence shown here is derived from an EMBL/GenBank/DDBJ whole genome shotgun (WGS) entry which is preliminary data.</text>
</comment>
<dbReference type="EMBL" id="JAHRIQ010096690">
    <property type="protein sequence ID" value="MEQ2253113.1"/>
    <property type="molecule type" value="Genomic_DNA"/>
</dbReference>
<accession>A0ABV0V6X8</accession>
<feature type="non-terminal residue" evidence="1">
    <location>
        <position position="1"/>
    </location>
</feature>
<keyword evidence="2" id="KW-1185">Reference proteome</keyword>
<name>A0ABV0V6X8_9TELE</name>
<reference evidence="1 2" key="1">
    <citation type="submission" date="2021-06" db="EMBL/GenBank/DDBJ databases">
        <authorList>
            <person name="Palmer J.M."/>
        </authorList>
    </citation>
    <scope>NUCLEOTIDE SEQUENCE [LARGE SCALE GENOMIC DNA]</scope>
    <source>
        <strain evidence="2">if_2019</strain>
        <tissue evidence="1">Muscle</tissue>
    </source>
</reference>
<protein>
    <submittedName>
        <fullName evidence="1">Uncharacterized protein</fullName>
    </submittedName>
</protein>
<evidence type="ECO:0000313" key="2">
    <source>
        <dbReference type="Proteomes" id="UP001482620"/>
    </source>
</evidence>
<evidence type="ECO:0000313" key="1">
    <source>
        <dbReference type="EMBL" id="MEQ2253113.1"/>
    </source>
</evidence>
<gene>
    <name evidence="1" type="ORF">ILYODFUR_028828</name>
</gene>